<name>A0A6A6BNU1_9PEZI</name>
<feature type="signal peptide" evidence="11">
    <location>
        <begin position="1"/>
        <end position="24"/>
    </location>
</feature>
<keyword evidence="6 11" id="KW-0732">Signal</keyword>
<keyword evidence="9" id="KW-0408">Iron</keyword>
<evidence type="ECO:0000256" key="4">
    <source>
        <dbReference type="ARBA" id="ARBA00022525"/>
    </source>
</evidence>
<evidence type="ECO:0000256" key="5">
    <source>
        <dbReference type="ARBA" id="ARBA00022622"/>
    </source>
</evidence>
<keyword evidence="5" id="KW-0336">GPI-anchor</keyword>
<comment type="similarity">
    <text evidence="3">Belongs to the RBT5 family.</text>
</comment>
<dbReference type="GeneID" id="54303526"/>
<organism evidence="13 14">
    <name type="scientific">Aplosporella prunicola CBS 121167</name>
    <dbReference type="NCBI Taxonomy" id="1176127"/>
    <lineage>
        <taxon>Eukaryota</taxon>
        <taxon>Fungi</taxon>
        <taxon>Dikarya</taxon>
        <taxon>Ascomycota</taxon>
        <taxon>Pezizomycotina</taxon>
        <taxon>Dothideomycetes</taxon>
        <taxon>Dothideomycetes incertae sedis</taxon>
        <taxon>Botryosphaeriales</taxon>
        <taxon>Aplosporellaceae</taxon>
        <taxon>Aplosporella</taxon>
    </lineage>
</organism>
<evidence type="ECO:0000256" key="9">
    <source>
        <dbReference type="PROSITE-ProRule" id="PRU01356"/>
    </source>
</evidence>
<evidence type="ECO:0000256" key="8">
    <source>
        <dbReference type="ARBA" id="ARBA00023288"/>
    </source>
</evidence>
<sequence>MIRLSGYALTLFISTAFGTFGTYGTDISAGLDIDGSFDVQGWDVLPKCWSNCISSQKASCDFWDISCLCQASNGDFLTNVVNCARKNCDSHFDASLLISPLETACAIMGQPISGTCISSASAAATATLEIGASIGASAGASIGASAGFSAGFSAGGSGGASITQTATAVTTYVTSMTRTTTDADGTTIFVIETATVCPGSTTIFGSALSTIAASTGAGAGGTAGWSTTVMTSAAETSVASVAETTTAQVASTTAVVESTAAAPPPEETTAPVASSDTGSSAGTSVTGTGTASQSQTSAAHSSPTATPFEGSAAVWGSRWYLALSGILLGFL</sequence>
<evidence type="ECO:0000256" key="11">
    <source>
        <dbReference type="SAM" id="SignalP"/>
    </source>
</evidence>
<dbReference type="OrthoDB" id="3558019at2759"/>
<comment type="caution">
    <text evidence="9">Lacks conserved residue(s) required for the propagation of feature annotation.</text>
</comment>
<dbReference type="RefSeq" id="XP_033401458.1">
    <property type="nucleotide sequence ID" value="XM_033546020.1"/>
</dbReference>
<proteinExistence type="inferred from homology"/>
<evidence type="ECO:0000256" key="1">
    <source>
        <dbReference type="ARBA" id="ARBA00004589"/>
    </source>
</evidence>
<keyword evidence="7 9" id="KW-1015">Disulfide bond</keyword>
<accession>A0A6A6BNU1</accession>
<dbReference type="GO" id="GO:0046872">
    <property type="term" value="F:metal ion binding"/>
    <property type="evidence" value="ECO:0007669"/>
    <property type="project" value="UniProtKB-UniRule"/>
</dbReference>
<feature type="disulfide bond" evidence="9">
    <location>
        <begin position="52"/>
        <end position="83"/>
    </location>
</feature>
<evidence type="ECO:0000313" key="14">
    <source>
        <dbReference type="Proteomes" id="UP000799438"/>
    </source>
</evidence>
<evidence type="ECO:0000256" key="10">
    <source>
        <dbReference type="SAM" id="MobiDB-lite"/>
    </source>
</evidence>
<comment type="subcellular location">
    <subcellularLocation>
        <location evidence="1">Membrane</location>
        <topology evidence="1">Lipid-anchor</topology>
        <topology evidence="1">GPI-anchor</topology>
    </subcellularLocation>
    <subcellularLocation>
        <location evidence="2">Secreted</location>
    </subcellularLocation>
</comment>
<protein>
    <recommendedName>
        <fullName evidence="12">CFEM domain-containing protein</fullName>
    </recommendedName>
</protein>
<feature type="disulfide bond" evidence="9">
    <location>
        <begin position="48"/>
        <end position="88"/>
    </location>
</feature>
<dbReference type="GO" id="GO:0005576">
    <property type="term" value="C:extracellular region"/>
    <property type="evidence" value="ECO:0007669"/>
    <property type="project" value="UniProtKB-SubCell"/>
</dbReference>
<evidence type="ECO:0000313" key="13">
    <source>
        <dbReference type="EMBL" id="KAF2145746.1"/>
    </source>
</evidence>
<keyword evidence="9" id="KW-0349">Heme</keyword>
<feature type="region of interest" description="Disordered" evidence="10">
    <location>
        <begin position="255"/>
        <end position="308"/>
    </location>
</feature>
<feature type="binding site" description="axial binding residue" evidence="9">
    <location>
        <position position="64"/>
    </location>
    <ligand>
        <name>heme</name>
        <dbReference type="ChEBI" id="CHEBI:30413"/>
    </ligand>
    <ligandPart>
        <name>Fe</name>
        <dbReference type="ChEBI" id="CHEBI:18248"/>
    </ligandPart>
</feature>
<dbReference type="InterPro" id="IPR008427">
    <property type="entry name" value="Extracellular_membr_CFEM_dom"/>
</dbReference>
<feature type="disulfide bond" evidence="9">
    <location>
        <begin position="60"/>
        <end position="67"/>
    </location>
</feature>
<dbReference type="PROSITE" id="PS52012">
    <property type="entry name" value="CFEM"/>
    <property type="match status" value="1"/>
</dbReference>
<keyword evidence="5" id="KW-0472">Membrane</keyword>
<dbReference type="Pfam" id="PF05730">
    <property type="entry name" value="CFEM"/>
    <property type="match status" value="1"/>
</dbReference>
<dbReference type="Proteomes" id="UP000799438">
    <property type="component" value="Unassembled WGS sequence"/>
</dbReference>
<evidence type="ECO:0000256" key="6">
    <source>
        <dbReference type="ARBA" id="ARBA00022729"/>
    </source>
</evidence>
<dbReference type="GO" id="GO:0098552">
    <property type="term" value="C:side of membrane"/>
    <property type="evidence" value="ECO:0007669"/>
    <property type="project" value="UniProtKB-KW"/>
</dbReference>
<dbReference type="AlphaFoldDB" id="A0A6A6BNU1"/>
<evidence type="ECO:0000259" key="12">
    <source>
        <dbReference type="PROSITE" id="PS52012"/>
    </source>
</evidence>
<evidence type="ECO:0000256" key="2">
    <source>
        <dbReference type="ARBA" id="ARBA00004613"/>
    </source>
</evidence>
<keyword evidence="9" id="KW-0479">Metal-binding</keyword>
<keyword evidence="8" id="KW-0449">Lipoprotein</keyword>
<keyword evidence="4" id="KW-0964">Secreted</keyword>
<reference evidence="13" key="1">
    <citation type="journal article" date="2020" name="Stud. Mycol.">
        <title>101 Dothideomycetes genomes: a test case for predicting lifestyles and emergence of pathogens.</title>
        <authorList>
            <person name="Haridas S."/>
            <person name="Albert R."/>
            <person name="Binder M."/>
            <person name="Bloem J."/>
            <person name="Labutti K."/>
            <person name="Salamov A."/>
            <person name="Andreopoulos B."/>
            <person name="Baker S."/>
            <person name="Barry K."/>
            <person name="Bills G."/>
            <person name="Bluhm B."/>
            <person name="Cannon C."/>
            <person name="Castanera R."/>
            <person name="Culley D."/>
            <person name="Daum C."/>
            <person name="Ezra D."/>
            <person name="Gonzalez J."/>
            <person name="Henrissat B."/>
            <person name="Kuo A."/>
            <person name="Liang C."/>
            <person name="Lipzen A."/>
            <person name="Lutzoni F."/>
            <person name="Magnuson J."/>
            <person name="Mondo S."/>
            <person name="Nolan M."/>
            <person name="Ohm R."/>
            <person name="Pangilinan J."/>
            <person name="Park H.-J."/>
            <person name="Ramirez L."/>
            <person name="Alfaro M."/>
            <person name="Sun H."/>
            <person name="Tritt A."/>
            <person name="Yoshinaga Y."/>
            <person name="Zwiers L.-H."/>
            <person name="Turgeon B."/>
            <person name="Goodwin S."/>
            <person name="Spatafora J."/>
            <person name="Crous P."/>
            <person name="Grigoriev I."/>
        </authorList>
    </citation>
    <scope>NUCLEOTIDE SEQUENCE</scope>
    <source>
        <strain evidence="13">CBS 121167</strain>
    </source>
</reference>
<gene>
    <name evidence="13" type="ORF">K452DRAFT_356135</name>
</gene>
<evidence type="ECO:0000256" key="7">
    <source>
        <dbReference type="ARBA" id="ARBA00023157"/>
    </source>
</evidence>
<feature type="compositionally biased region" description="Low complexity" evidence="10">
    <location>
        <begin position="255"/>
        <end position="306"/>
    </location>
</feature>
<keyword evidence="5" id="KW-0325">Glycoprotein</keyword>
<feature type="domain" description="CFEM" evidence="12">
    <location>
        <begin position="19"/>
        <end position="132"/>
    </location>
</feature>
<evidence type="ECO:0000256" key="3">
    <source>
        <dbReference type="ARBA" id="ARBA00010031"/>
    </source>
</evidence>
<feature type="chain" id="PRO_5025371091" description="CFEM domain-containing protein" evidence="11">
    <location>
        <begin position="25"/>
        <end position="331"/>
    </location>
</feature>
<keyword evidence="14" id="KW-1185">Reference proteome</keyword>
<dbReference type="EMBL" id="ML995477">
    <property type="protein sequence ID" value="KAF2145746.1"/>
    <property type="molecule type" value="Genomic_DNA"/>
</dbReference>